<protein>
    <submittedName>
        <fullName evidence="2">Alpha/beta hydrolase</fullName>
    </submittedName>
</protein>
<dbReference type="Pfam" id="PF12697">
    <property type="entry name" value="Abhydrolase_6"/>
    <property type="match status" value="1"/>
</dbReference>
<accession>A0A2I6S9L3</accession>
<dbReference type="InterPro" id="IPR050228">
    <property type="entry name" value="Carboxylesterase_BioH"/>
</dbReference>
<dbReference type="PANTHER" id="PTHR43194:SF2">
    <property type="entry name" value="PEROXISOMAL MEMBRANE PROTEIN LPX1"/>
    <property type="match status" value="1"/>
</dbReference>
<sequence>MVAGRRLEFISRLPEGEPRLQPLLFVHGAYTGAWCWDEHFLPFFARHGYAAHALSLSGHGDSDGRDVLDTLRIADYVDDVERAIERLPAPPVLIGHSLGGFVVQHCLTRLRPAAAALLCAVPPSGLAWSSLSMLMHHPSLLVTLNSILAGRSPDVENVREALFHQPVEHARLERFVRHSQPESMRAIWDMMGFDLPDRRRMHRVPLLVLGAEHDRLIPASEVLSAGRALGKSAEIVPGLGHAVMLERDWERVATRLLQWMQSLASQGADS</sequence>
<dbReference type="KEGG" id="atw:C0099_13880"/>
<dbReference type="PANTHER" id="PTHR43194">
    <property type="entry name" value="HYDROLASE ALPHA/BETA FOLD FAMILY"/>
    <property type="match status" value="1"/>
</dbReference>
<name>A0A2I6S9L3_9RHOO</name>
<dbReference type="SUPFAM" id="SSF53474">
    <property type="entry name" value="alpha/beta-Hydrolases"/>
    <property type="match status" value="1"/>
</dbReference>
<dbReference type="InterPro" id="IPR029058">
    <property type="entry name" value="AB_hydrolase_fold"/>
</dbReference>
<proteinExistence type="predicted"/>
<keyword evidence="3" id="KW-1185">Reference proteome</keyword>
<evidence type="ECO:0000313" key="3">
    <source>
        <dbReference type="Proteomes" id="UP000242205"/>
    </source>
</evidence>
<keyword evidence="2" id="KW-0378">Hydrolase</keyword>
<dbReference type="Gene3D" id="3.40.50.1820">
    <property type="entry name" value="alpha/beta hydrolase"/>
    <property type="match status" value="1"/>
</dbReference>
<dbReference type="EMBL" id="CP025682">
    <property type="protein sequence ID" value="AUN95927.1"/>
    <property type="molecule type" value="Genomic_DNA"/>
</dbReference>
<organism evidence="2 3">
    <name type="scientific">Pseudazoarcus pumilus</name>
    <dbReference type="NCBI Taxonomy" id="2067960"/>
    <lineage>
        <taxon>Bacteria</taxon>
        <taxon>Pseudomonadati</taxon>
        <taxon>Pseudomonadota</taxon>
        <taxon>Betaproteobacteria</taxon>
        <taxon>Rhodocyclales</taxon>
        <taxon>Zoogloeaceae</taxon>
        <taxon>Pseudazoarcus</taxon>
    </lineage>
</organism>
<gene>
    <name evidence="2" type="ORF">C0099_13880</name>
</gene>
<dbReference type="InterPro" id="IPR000073">
    <property type="entry name" value="AB_hydrolase_1"/>
</dbReference>
<feature type="domain" description="AB hydrolase-1" evidence="1">
    <location>
        <begin position="23"/>
        <end position="253"/>
    </location>
</feature>
<dbReference type="GO" id="GO:0016787">
    <property type="term" value="F:hydrolase activity"/>
    <property type="evidence" value="ECO:0007669"/>
    <property type="project" value="UniProtKB-KW"/>
</dbReference>
<dbReference type="AlphaFoldDB" id="A0A2I6S9L3"/>
<evidence type="ECO:0000259" key="1">
    <source>
        <dbReference type="Pfam" id="PF12697"/>
    </source>
</evidence>
<dbReference type="RefSeq" id="WP_102247972.1">
    <property type="nucleotide sequence ID" value="NZ_CP025682.1"/>
</dbReference>
<dbReference type="OrthoDB" id="9806902at2"/>
<dbReference type="Proteomes" id="UP000242205">
    <property type="component" value="Chromosome"/>
</dbReference>
<reference evidence="2 3" key="1">
    <citation type="submission" date="2018-01" db="EMBL/GenBank/DDBJ databases">
        <authorList>
            <person name="Fu G.-Y."/>
        </authorList>
    </citation>
    <scope>NUCLEOTIDE SEQUENCE [LARGE SCALE GENOMIC DNA]</scope>
    <source>
        <strain evidence="2 3">SY39</strain>
    </source>
</reference>
<evidence type="ECO:0000313" key="2">
    <source>
        <dbReference type="EMBL" id="AUN95927.1"/>
    </source>
</evidence>